<gene>
    <name evidence="2" type="ORF">FA15DRAFT_694955</name>
</gene>
<dbReference type="PANTHER" id="PTHR28013:SF4">
    <property type="entry name" value="MARVEL DOMAIN-CONTAINING PROTEIN"/>
    <property type="match status" value="1"/>
</dbReference>
<keyword evidence="3" id="KW-1185">Reference proteome</keyword>
<keyword evidence="1" id="KW-1133">Transmembrane helix</keyword>
<dbReference type="PANTHER" id="PTHR28013">
    <property type="entry name" value="PROTEIN DCV1-RELATED"/>
    <property type="match status" value="1"/>
</dbReference>
<sequence length="233" mass="25451">MFSLLGPASNIGPRIARRAVIITAMIFSSLAAFLMLCVMCFSVPYTRALYVLYSSQSEGIRFGLWGWCPEGETLCTEKPQLGYTWGTEISNSSATTGLILYPMTSVAVFIFMIASIPSLRSDATKAHKTISKVLATTSFTLSLLAFMIMIAIFGQAKNRFEDAGASAKLGPLPCVSALATLFLGVVCVLTFKVTSSTLESSPDDIRKFNDIESHLTFPPTARRFSKQYGTRKY</sequence>
<dbReference type="InterPro" id="IPR051380">
    <property type="entry name" value="pH-response_reg_palI/RIM9"/>
</dbReference>
<name>A0A5C3KUU9_COPMA</name>
<keyword evidence="1" id="KW-0472">Membrane</keyword>
<dbReference type="EMBL" id="ML210215">
    <property type="protein sequence ID" value="TFK23623.1"/>
    <property type="molecule type" value="Genomic_DNA"/>
</dbReference>
<dbReference type="InterPro" id="IPR009571">
    <property type="entry name" value="SUR7/Rim9-like_fungi"/>
</dbReference>
<feature type="transmembrane region" description="Helical" evidence="1">
    <location>
        <begin position="99"/>
        <end position="121"/>
    </location>
</feature>
<dbReference type="GO" id="GO:0032153">
    <property type="term" value="C:cell division site"/>
    <property type="evidence" value="ECO:0007669"/>
    <property type="project" value="TreeGrafter"/>
</dbReference>
<keyword evidence="1" id="KW-0812">Transmembrane</keyword>
<dbReference type="AlphaFoldDB" id="A0A5C3KUU9"/>
<dbReference type="GO" id="GO:0035838">
    <property type="term" value="C:growing cell tip"/>
    <property type="evidence" value="ECO:0007669"/>
    <property type="project" value="TreeGrafter"/>
</dbReference>
<dbReference type="Pfam" id="PF06687">
    <property type="entry name" value="SUR7"/>
    <property type="match status" value="1"/>
</dbReference>
<evidence type="ECO:0000313" key="2">
    <source>
        <dbReference type="EMBL" id="TFK23623.1"/>
    </source>
</evidence>
<dbReference type="Proteomes" id="UP000307440">
    <property type="component" value="Unassembled WGS sequence"/>
</dbReference>
<protein>
    <submittedName>
        <fullName evidence="2">Uncharacterized protein</fullName>
    </submittedName>
</protein>
<feature type="transmembrane region" description="Helical" evidence="1">
    <location>
        <begin position="20"/>
        <end position="45"/>
    </location>
</feature>
<organism evidence="2 3">
    <name type="scientific">Coprinopsis marcescibilis</name>
    <name type="common">Agaric fungus</name>
    <name type="synonym">Psathyrella marcescibilis</name>
    <dbReference type="NCBI Taxonomy" id="230819"/>
    <lineage>
        <taxon>Eukaryota</taxon>
        <taxon>Fungi</taxon>
        <taxon>Dikarya</taxon>
        <taxon>Basidiomycota</taxon>
        <taxon>Agaricomycotina</taxon>
        <taxon>Agaricomycetes</taxon>
        <taxon>Agaricomycetidae</taxon>
        <taxon>Agaricales</taxon>
        <taxon>Agaricineae</taxon>
        <taxon>Psathyrellaceae</taxon>
        <taxon>Coprinopsis</taxon>
    </lineage>
</organism>
<dbReference type="OrthoDB" id="2589196at2759"/>
<evidence type="ECO:0000256" key="1">
    <source>
        <dbReference type="SAM" id="Phobius"/>
    </source>
</evidence>
<evidence type="ECO:0000313" key="3">
    <source>
        <dbReference type="Proteomes" id="UP000307440"/>
    </source>
</evidence>
<accession>A0A5C3KUU9</accession>
<feature type="transmembrane region" description="Helical" evidence="1">
    <location>
        <begin position="169"/>
        <end position="191"/>
    </location>
</feature>
<proteinExistence type="predicted"/>
<reference evidence="2 3" key="1">
    <citation type="journal article" date="2019" name="Nat. Ecol. Evol.">
        <title>Megaphylogeny resolves global patterns of mushroom evolution.</title>
        <authorList>
            <person name="Varga T."/>
            <person name="Krizsan K."/>
            <person name="Foldi C."/>
            <person name="Dima B."/>
            <person name="Sanchez-Garcia M."/>
            <person name="Sanchez-Ramirez S."/>
            <person name="Szollosi G.J."/>
            <person name="Szarkandi J.G."/>
            <person name="Papp V."/>
            <person name="Albert L."/>
            <person name="Andreopoulos W."/>
            <person name="Angelini C."/>
            <person name="Antonin V."/>
            <person name="Barry K.W."/>
            <person name="Bougher N.L."/>
            <person name="Buchanan P."/>
            <person name="Buyck B."/>
            <person name="Bense V."/>
            <person name="Catcheside P."/>
            <person name="Chovatia M."/>
            <person name="Cooper J."/>
            <person name="Damon W."/>
            <person name="Desjardin D."/>
            <person name="Finy P."/>
            <person name="Geml J."/>
            <person name="Haridas S."/>
            <person name="Hughes K."/>
            <person name="Justo A."/>
            <person name="Karasinski D."/>
            <person name="Kautmanova I."/>
            <person name="Kiss B."/>
            <person name="Kocsube S."/>
            <person name="Kotiranta H."/>
            <person name="LaButti K.M."/>
            <person name="Lechner B.E."/>
            <person name="Liimatainen K."/>
            <person name="Lipzen A."/>
            <person name="Lukacs Z."/>
            <person name="Mihaltcheva S."/>
            <person name="Morgado L.N."/>
            <person name="Niskanen T."/>
            <person name="Noordeloos M.E."/>
            <person name="Ohm R.A."/>
            <person name="Ortiz-Santana B."/>
            <person name="Ovrebo C."/>
            <person name="Racz N."/>
            <person name="Riley R."/>
            <person name="Savchenko A."/>
            <person name="Shiryaev A."/>
            <person name="Soop K."/>
            <person name="Spirin V."/>
            <person name="Szebenyi C."/>
            <person name="Tomsovsky M."/>
            <person name="Tulloss R.E."/>
            <person name="Uehling J."/>
            <person name="Grigoriev I.V."/>
            <person name="Vagvolgyi C."/>
            <person name="Papp T."/>
            <person name="Martin F.M."/>
            <person name="Miettinen O."/>
            <person name="Hibbett D.S."/>
            <person name="Nagy L.G."/>
        </authorList>
    </citation>
    <scope>NUCLEOTIDE SEQUENCE [LARGE SCALE GENOMIC DNA]</scope>
    <source>
        <strain evidence="2 3">CBS 121175</strain>
    </source>
</reference>
<feature type="transmembrane region" description="Helical" evidence="1">
    <location>
        <begin position="133"/>
        <end position="154"/>
    </location>
</feature>
<dbReference type="GO" id="GO:0005886">
    <property type="term" value="C:plasma membrane"/>
    <property type="evidence" value="ECO:0007669"/>
    <property type="project" value="InterPro"/>
</dbReference>